<keyword evidence="2" id="KW-0812">Transmembrane</keyword>
<dbReference type="HOGENOM" id="CLU_2149733_0_0_1"/>
<proteinExistence type="predicted"/>
<dbReference type="AlphaFoldDB" id="J3LNY1"/>
<feature type="region of interest" description="Disordered" evidence="1">
    <location>
        <begin position="70"/>
        <end position="112"/>
    </location>
</feature>
<reference evidence="3" key="2">
    <citation type="submission" date="2013-04" db="UniProtKB">
        <authorList>
            <consortium name="EnsemblPlants"/>
        </authorList>
    </citation>
    <scope>IDENTIFICATION</scope>
</reference>
<keyword evidence="2" id="KW-0472">Membrane</keyword>
<sequence length="112" mass="11779">MASMVDGCRVACLLGEDGVVDLGVGLPVGVDGVALAAALALPLLLAVLAAEVLVDADEVAQRTAVVHARRLRGSGHTSRRRTGSSPVLEDDHLSTPLVDERRRKKTEKQQFG</sequence>
<evidence type="ECO:0000313" key="3">
    <source>
        <dbReference type="EnsemblPlants" id="OB03G27570.1"/>
    </source>
</evidence>
<evidence type="ECO:0000313" key="4">
    <source>
        <dbReference type="Proteomes" id="UP000006038"/>
    </source>
</evidence>
<feature type="transmembrane region" description="Helical" evidence="2">
    <location>
        <begin position="33"/>
        <end position="54"/>
    </location>
</feature>
<evidence type="ECO:0000256" key="2">
    <source>
        <dbReference type="SAM" id="Phobius"/>
    </source>
</evidence>
<reference evidence="3" key="1">
    <citation type="journal article" date="2013" name="Nat. Commun.">
        <title>Whole-genome sequencing of Oryza brachyantha reveals mechanisms underlying Oryza genome evolution.</title>
        <authorList>
            <person name="Chen J."/>
            <person name="Huang Q."/>
            <person name="Gao D."/>
            <person name="Wang J."/>
            <person name="Lang Y."/>
            <person name="Liu T."/>
            <person name="Li B."/>
            <person name="Bai Z."/>
            <person name="Luis Goicoechea J."/>
            <person name="Liang C."/>
            <person name="Chen C."/>
            <person name="Zhang W."/>
            <person name="Sun S."/>
            <person name="Liao Y."/>
            <person name="Zhang X."/>
            <person name="Yang L."/>
            <person name="Song C."/>
            <person name="Wang M."/>
            <person name="Shi J."/>
            <person name="Liu G."/>
            <person name="Liu J."/>
            <person name="Zhou H."/>
            <person name="Zhou W."/>
            <person name="Yu Q."/>
            <person name="An N."/>
            <person name="Chen Y."/>
            <person name="Cai Q."/>
            <person name="Wang B."/>
            <person name="Liu B."/>
            <person name="Min J."/>
            <person name="Huang Y."/>
            <person name="Wu H."/>
            <person name="Li Z."/>
            <person name="Zhang Y."/>
            <person name="Yin Y."/>
            <person name="Song W."/>
            <person name="Jiang J."/>
            <person name="Jackson S.A."/>
            <person name="Wing R.A."/>
            <person name="Wang J."/>
            <person name="Chen M."/>
        </authorList>
    </citation>
    <scope>NUCLEOTIDE SEQUENCE [LARGE SCALE GENOMIC DNA]</scope>
    <source>
        <strain evidence="3">cv. IRGC 101232</strain>
    </source>
</reference>
<evidence type="ECO:0000256" key="1">
    <source>
        <dbReference type="SAM" id="MobiDB-lite"/>
    </source>
</evidence>
<feature type="compositionally biased region" description="Basic residues" evidence="1">
    <location>
        <begin position="70"/>
        <end position="82"/>
    </location>
</feature>
<name>J3LNY1_ORYBR</name>
<keyword evidence="2" id="KW-1133">Transmembrane helix</keyword>
<dbReference type="EnsemblPlants" id="OB03G27570.1">
    <property type="protein sequence ID" value="OB03G27570.1"/>
    <property type="gene ID" value="OB03G27570"/>
</dbReference>
<protein>
    <submittedName>
        <fullName evidence="3">Uncharacterized protein</fullName>
    </submittedName>
</protein>
<feature type="compositionally biased region" description="Basic and acidic residues" evidence="1">
    <location>
        <begin position="89"/>
        <end position="101"/>
    </location>
</feature>
<dbReference type="Gramene" id="OB03G27570.1">
    <property type="protein sequence ID" value="OB03G27570.1"/>
    <property type="gene ID" value="OB03G27570"/>
</dbReference>
<dbReference type="Proteomes" id="UP000006038">
    <property type="component" value="Chromosome 3"/>
</dbReference>
<organism evidence="3">
    <name type="scientific">Oryza brachyantha</name>
    <name type="common">malo sina</name>
    <dbReference type="NCBI Taxonomy" id="4533"/>
    <lineage>
        <taxon>Eukaryota</taxon>
        <taxon>Viridiplantae</taxon>
        <taxon>Streptophyta</taxon>
        <taxon>Embryophyta</taxon>
        <taxon>Tracheophyta</taxon>
        <taxon>Spermatophyta</taxon>
        <taxon>Magnoliopsida</taxon>
        <taxon>Liliopsida</taxon>
        <taxon>Poales</taxon>
        <taxon>Poaceae</taxon>
        <taxon>BOP clade</taxon>
        <taxon>Oryzoideae</taxon>
        <taxon>Oryzeae</taxon>
        <taxon>Oryzinae</taxon>
        <taxon>Oryza</taxon>
    </lineage>
</organism>
<accession>J3LNY1</accession>
<keyword evidence="4" id="KW-1185">Reference proteome</keyword>